<dbReference type="AlphaFoldDB" id="A0AAT9PA11"/>
<accession>A0AAT9PA11</accession>
<dbReference type="EMBL" id="CP079956">
    <property type="protein sequence ID" value="QYA34087.1"/>
    <property type="molecule type" value="Genomic_DNA"/>
</dbReference>
<reference evidence="2" key="1">
    <citation type="submission" date="2024-06" db="EMBL/GenBank/DDBJ databases">
        <title>Prevalence and characterization of methicillin-resistant Macrococcus spp. in food producing animals and meat in Switzerland in 2019.</title>
        <authorList>
            <person name="Keller J.E."/>
            <person name="Schwendener S."/>
            <person name="Neuenschwander J."/>
            <person name="Overesch G."/>
            <person name="Perreten V."/>
        </authorList>
    </citation>
    <scope>NUCLEOTIDE SEQUENCE</scope>
    <source>
        <strain evidence="2">19Msa1099</strain>
        <plasmid evidence="2">p19Msa1047_11</plasmid>
    </source>
</reference>
<keyword evidence="2" id="KW-0614">Plasmid</keyword>
<sequence>MKDAIRYILIMLLGIGLLVTLFFNYTSSKQIENDEKRISEIKVPKAKSFNKSMTPNEVEELEKVVKGKIDDFLLGQYQDDTSGNGSAYDVLRGVFVSNSNPVIINEKTSEKEHIKYYEPFEYKISNFSGQYNEQGKEVMMNISVKHDGEVSNELYTLISFQLDNDNKMIGGGLYGEER</sequence>
<geneLocation type="plasmid" evidence="2">
    <name>p19Msa1047_11</name>
</geneLocation>
<keyword evidence="1" id="KW-0472">Membrane</keyword>
<evidence type="ECO:0000313" key="2">
    <source>
        <dbReference type="EMBL" id="QYA34087.1"/>
    </source>
</evidence>
<organism evidence="2">
    <name type="scientific">Macrococcus psychrotolerans</name>
    <dbReference type="NCBI Taxonomy" id="3039389"/>
    <lineage>
        <taxon>Bacteria</taxon>
        <taxon>Bacillati</taxon>
        <taxon>Bacillota</taxon>
        <taxon>Bacilli</taxon>
        <taxon>Bacillales</taxon>
        <taxon>Staphylococcaceae</taxon>
        <taxon>Macrococcus</taxon>
    </lineage>
</organism>
<proteinExistence type="predicted"/>
<name>A0AAT9PA11_9STAP</name>
<evidence type="ECO:0008006" key="3">
    <source>
        <dbReference type="Google" id="ProtNLM"/>
    </source>
</evidence>
<feature type="transmembrane region" description="Helical" evidence="1">
    <location>
        <begin position="7"/>
        <end position="25"/>
    </location>
</feature>
<gene>
    <name evidence="2" type="ORF">KYI10_11860</name>
</gene>
<evidence type="ECO:0000256" key="1">
    <source>
        <dbReference type="SAM" id="Phobius"/>
    </source>
</evidence>
<protein>
    <recommendedName>
        <fullName evidence="3">DUF5104 domain-containing protein</fullName>
    </recommendedName>
</protein>
<keyword evidence="1" id="KW-0812">Transmembrane</keyword>
<keyword evidence="1" id="KW-1133">Transmembrane helix</keyword>